<evidence type="ECO:0000256" key="10">
    <source>
        <dbReference type="ARBA" id="ARBA00022741"/>
    </source>
</evidence>
<dbReference type="Gene3D" id="3.30.420.40">
    <property type="match status" value="1"/>
</dbReference>
<evidence type="ECO:0000313" key="18">
    <source>
        <dbReference type="Proteomes" id="UP000030345"/>
    </source>
</evidence>
<dbReference type="GO" id="GO:0015937">
    <property type="term" value="P:coenzyme A biosynthetic process"/>
    <property type="evidence" value="ECO:0007669"/>
    <property type="project" value="UniProtKB-UniPathway"/>
</dbReference>
<comment type="catalytic activity">
    <reaction evidence="1">
        <text>(R)-pantothenate + ATP = (R)-4'-phosphopantothenate + ADP + H(+)</text>
        <dbReference type="Rhea" id="RHEA:16373"/>
        <dbReference type="ChEBI" id="CHEBI:10986"/>
        <dbReference type="ChEBI" id="CHEBI:15378"/>
        <dbReference type="ChEBI" id="CHEBI:29032"/>
        <dbReference type="ChEBI" id="CHEBI:30616"/>
        <dbReference type="ChEBI" id="CHEBI:456216"/>
        <dbReference type="EC" id="2.7.1.33"/>
    </reaction>
</comment>
<comment type="cofactor">
    <cofactor evidence="2">
        <name>K(+)</name>
        <dbReference type="ChEBI" id="CHEBI:29103"/>
    </cofactor>
</comment>
<evidence type="ECO:0000256" key="5">
    <source>
        <dbReference type="ARBA" id="ARBA00005225"/>
    </source>
</evidence>
<evidence type="ECO:0000256" key="13">
    <source>
        <dbReference type="ARBA" id="ARBA00022958"/>
    </source>
</evidence>
<evidence type="ECO:0000256" key="3">
    <source>
        <dbReference type="ARBA" id="ARBA00001972"/>
    </source>
</evidence>
<dbReference type="InterPro" id="IPR004619">
    <property type="entry name" value="Type_III_PanK"/>
</dbReference>
<keyword evidence="9 17" id="KW-0808">Transferase</keyword>
<keyword evidence="10" id="KW-0547">Nucleotide-binding</keyword>
<evidence type="ECO:0000256" key="6">
    <source>
        <dbReference type="ARBA" id="ARBA00011738"/>
    </source>
</evidence>
<evidence type="ECO:0000256" key="2">
    <source>
        <dbReference type="ARBA" id="ARBA00001958"/>
    </source>
</evidence>
<evidence type="ECO:0000256" key="11">
    <source>
        <dbReference type="ARBA" id="ARBA00022777"/>
    </source>
</evidence>
<dbReference type="RefSeq" id="WP_032519809.1">
    <property type="nucleotide sequence ID" value="NZ_CP138981.1"/>
</dbReference>
<protein>
    <recommendedName>
        <fullName evidence="16">Type III pantothenate kinase</fullName>
        <ecNumber evidence="7">2.7.1.33</ecNumber>
    </recommendedName>
</protein>
<name>A0A0A2B6R7_PROMR</name>
<comment type="caution">
    <text evidence="17">The sequence shown here is derived from an EMBL/GenBank/DDBJ whole genome shotgun (WGS) entry which is preliminary data.</text>
</comment>
<sequence length="229" mass="25713">MVSEINFLLVGNSRLHWAQYSKNQSKFFHTKKEQKVPENIDLDQLIWASVGKLPNFLLRKENEIKTKDIHLSNLPDFFGVDRALACIAAFKIIKNPLKKDLLIADFGTILSITKLNSNGSIVGGQLLPGFLTQLKSIEQNTKNLKVPKKYDIPIKDFLINTEEAILKGVINSLTGVINSLFNPEKDILIICGGDSQLITKSLKTKKENIINSPNLVMEGMIIHYLSIKN</sequence>
<dbReference type="eggNOG" id="COG1521">
    <property type="taxonomic scope" value="Bacteria"/>
</dbReference>
<comment type="cofactor">
    <cofactor evidence="3">
        <name>NH4(+)</name>
        <dbReference type="ChEBI" id="CHEBI:28938"/>
    </cofactor>
</comment>
<accession>A0A0A2B6R7</accession>
<keyword evidence="8" id="KW-0963">Cytoplasm</keyword>
<evidence type="ECO:0000256" key="15">
    <source>
        <dbReference type="ARBA" id="ARBA00038036"/>
    </source>
</evidence>
<gene>
    <name evidence="17" type="ORF">EV02_1147</name>
</gene>
<dbReference type="EC" id="2.7.1.33" evidence="7"/>
<evidence type="ECO:0000313" key="17">
    <source>
        <dbReference type="EMBL" id="KGG08475.1"/>
    </source>
</evidence>
<evidence type="ECO:0000256" key="7">
    <source>
        <dbReference type="ARBA" id="ARBA00012102"/>
    </source>
</evidence>
<dbReference type="SUPFAM" id="SSF53067">
    <property type="entry name" value="Actin-like ATPase domain"/>
    <property type="match status" value="1"/>
</dbReference>
<evidence type="ECO:0000256" key="9">
    <source>
        <dbReference type="ARBA" id="ARBA00022679"/>
    </source>
</evidence>
<keyword evidence="13" id="KW-0630">Potassium</keyword>
<dbReference type="InterPro" id="IPR043129">
    <property type="entry name" value="ATPase_NBD"/>
</dbReference>
<comment type="subunit">
    <text evidence="6">Homodimer.</text>
</comment>
<organism evidence="17 18">
    <name type="scientific">Prochlorococcus marinus str. SB</name>
    <dbReference type="NCBI Taxonomy" id="59926"/>
    <lineage>
        <taxon>Bacteria</taxon>
        <taxon>Bacillati</taxon>
        <taxon>Cyanobacteriota</taxon>
        <taxon>Cyanophyceae</taxon>
        <taxon>Synechococcales</taxon>
        <taxon>Prochlorococcaceae</taxon>
        <taxon>Prochlorococcus</taxon>
    </lineage>
</organism>
<evidence type="ECO:0000256" key="8">
    <source>
        <dbReference type="ARBA" id="ARBA00022490"/>
    </source>
</evidence>
<dbReference type="NCBIfam" id="TIGR00671">
    <property type="entry name" value="baf"/>
    <property type="match status" value="1"/>
</dbReference>
<comment type="subcellular location">
    <subcellularLocation>
        <location evidence="4">Cytoplasm</location>
    </subcellularLocation>
</comment>
<dbReference type="AlphaFoldDB" id="A0A0A2B6R7"/>
<dbReference type="UniPathway" id="UPA00241">
    <property type="reaction ID" value="UER00352"/>
</dbReference>
<evidence type="ECO:0000256" key="1">
    <source>
        <dbReference type="ARBA" id="ARBA00001206"/>
    </source>
</evidence>
<dbReference type="OrthoDB" id="482945at2"/>
<keyword evidence="12" id="KW-0067">ATP-binding</keyword>
<dbReference type="GO" id="GO:0004594">
    <property type="term" value="F:pantothenate kinase activity"/>
    <property type="evidence" value="ECO:0007669"/>
    <property type="project" value="UniProtKB-EC"/>
</dbReference>
<evidence type="ECO:0000256" key="16">
    <source>
        <dbReference type="ARBA" id="ARBA00040883"/>
    </source>
</evidence>
<comment type="pathway">
    <text evidence="5">Cofactor biosynthesis; coenzyme A biosynthesis; CoA from (R)-pantothenate: step 1/5.</text>
</comment>
<dbReference type="Pfam" id="PF03309">
    <property type="entry name" value="Pan_kinase"/>
    <property type="match status" value="1"/>
</dbReference>
<proteinExistence type="inferred from homology"/>
<dbReference type="GO" id="GO:0005524">
    <property type="term" value="F:ATP binding"/>
    <property type="evidence" value="ECO:0007669"/>
    <property type="project" value="UniProtKB-KW"/>
</dbReference>
<evidence type="ECO:0000256" key="14">
    <source>
        <dbReference type="ARBA" id="ARBA00022993"/>
    </source>
</evidence>
<reference evidence="18" key="1">
    <citation type="journal article" date="2014" name="Sci. Data">
        <title>Genomes of diverse isolates of the marine cyanobacterium Prochlorococcus.</title>
        <authorList>
            <person name="Biller S."/>
            <person name="Berube P."/>
            <person name="Thompson J."/>
            <person name="Kelly L."/>
            <person name="Roggensack S."/>
            <person name="Awad L."/>
            <person name="Roache-Johnson K."/>
            <person name="Ding H."/>
            <person name="Giovannoni S.J."/>
            <person name="Moore L.R."/>
            <person name="Chisholm S.W."/>
        </authorList>
    </citation>
    <scope>NUCLEOTIDE SEQUENCE [LARGE SCALE GENOMIC DNA]</scope>
    <source>
        <strain evidence="18">SB</strain>
    </source>
</reference>
<dbReference type="Proteomes" id="UP000030345">
    <property type="component" value="Unassembled WGS sequence"/>
</dbReference>
<dbReference type="EMBL" id="JNAS01000002">
    <property type="protein sequence ID" value="KGG08475.1"/>
    <property type="molecule type" value="Genomic_DNA"/>
</dbReference>
<dbReference type="STRING" id="59926.EV02_1147"/>
<dbReference type="GO" id="GO:0005737">
    <property type="term" value="C:cytoplasm"/>
    <property type="evidence" value="ECO:0007669"/>
    <property type="project" value="UniProtKB-SubCell"/>
</dbReference>
<keyword evidence="11 17" id="KW-0418">Kinase</keyword>
<evidence type="ECO:0000256" key="4">
    <source>
        <dbReference type="ARBA" id="ARBA00004496"/>
    </source>
</evidence>
<dbReference type="PANTHER" id="PTHR34265">
    <property type="entry name" value="TYPE III PANTOTHENATE KINASE"/>
    <property type="match status" value="1"/>
</dbReference>
<dbReference type="PANTHER" id="PTHR34265:SF1">
    <property type="entry name" value="TYPE III PANTOTHENATE KINASE"/>
    <property type="match status" value="1"/>
</dbReference>
<keyword evidence="14" id="KW-0173">Coenzyme A biosynthesis</keyword>
<comment type="similarity">
    <text evidence="15">Belongs to the type III pantothenate kinase family.</text>
</comment>
<evidence type="ECO:0000256" key="12">
    <source>
        <dbReference type="ARBA" id="ARBA00022840"/>
    </source>
</evidence>